<dbReference type="PANTHER" id="PTHR22870:SF408">
    <property type="entry name" value="OS09G0560450 PROTEIN"/>
    <property type="match status" value="1"/>
</dbReference>
<keyword evidence="3" id="KW-1133">Transmembrane helix</keyword>
<dbReference type="EC" id="2.7.11.1" evidence="5"/>
<dbReference type="EMBL" id="CAACYD010000007">
    <property type="protein sequence ID" value="VFA89930.1"/>
    <property type="molecule type" value="Genomic_DNA"/>
</dbReference>
<dbReference type="Pfam" id="PF13540">
    <property type="entry name" value="RCC1_2"/>
    <property type="match status" value="1"/>
</dbReference>
<dbReference type="PANTHER" id="PTHR22870">
    <property type="entry name" value="REGULATOR OF CHROMOSOME CONDENSATION"/>
    <property type="match status" value="1"/>
</dbReference>
<feature type="domain" description="Protein kinase" evidence="4">
    <location>
        <begin position="12"/>
        <end position="272"/>
    </location>
</feature>
<feature type="compositionally biased region" description="Low complexity" evidence="2">
    <location>
        <begin position="319"/>
        <end position="328"/>
    </location>
</feature>
<reference evidence="5 6" key="1">
    <citation type="submission" date="2019-02" db="EMBL/GenBank/DDBJ databases">
        <authorList>
            <consortium name="Pathogen Informatics"/>
        </authorList>
    </citation>
    <scope>NUCLEOTIDE SEQUENCE [LARGE SCALE GENOMIC DNA]</scope>
    <source>
        <strain evidence="5 6">3012STDY6756503</strain>
    </source>
</reference>
<proteinExistence type="predicted"/>
<evidence type="ECO:0000259" key="4">
    <source>
        <dbReference type="PROSITE" id="PS50011"/>
    </source>
</evidence>
<evidence type="ECO:0000256" key="3">
    <source>
        <dbReference type="SAM" id="Phobius"/>
    </source>
</evidence>
<dbReference type="SUPFAM" id="SSF56112">
    <property type="entry name" value="Protein kinase-like (PK-like)"/>
    <property type="match status" value="1"/>
</dbReference>
<dbReference type="SMART" id="SM00220">
    <property type="entry name" value="S_TKc"/>
    <property type="match status" value="1"/>
</dbReference>
<dbReference type="PRINTS" id="PR00633">
    <property type="entry name" value="RCCNDNSATION"/>
</dbReference>
<dbReference type="Proteomes" id="UP000360750">
    <property type="component" value="Unassembled WGS sequence"/>
</dbReference>
<dbReference type="InterPro" id="IPR011009">
    <property type="entry name" value="Kinase-like_dom_sf"/>
</dbReference>
<gene>
    <name evidence="5" type="primary">pknF_5</name>
    <name evidence="5" type="ORF">NCTC8139_03507</name>
</gene>
<keyword evidence="3" id="KW-0472">Membrane</keyword>
<dbReference type="AlphaFoldDB" id="A0ABD7V6G9"/>
<dbReference type="InterPro" id="IPR009091">
    <property type="entry name" value="RCC1/BLIP-II"/>
</dbReference>
<name>A0ABD7V6G9_9ACTN</name>
<comment type="caution">
    <text evidence="5">The sequence shown here is derived from an EMBL/GenBank/DDBJ whole genome shotgun (WGS) entry which is preliminary data.</text>
</comment>
<dbReference type="InterPro" id="IPR008271">
    <property type="entry name" value="Ser/Thr_kinase_AS"/>
</dbReference>
<dbReference type="Gene3D" id="2.130.10.30">
    <property type="entry name" value="Regulator of chromosome condensation 1/beta-lactamase-inhibitor protein II"/>
    <property type="match status" value="2"/>
</dbReference>
<evidence type="ECO:0000313" key="6">
    <source>
        <dbReference type="Proteomes" id="UP000360750"/>
    </source>
</evidence>
<evidence type="ECO:0000313" key="5">
    <source>
        <dbReference type="EMBL" id="VFA89930.1"/>
    </source>
</evidence>
<dbReference type="Pfam" id="PF00415">
    <property type="entry name" value="RCC1"/>
    <property type="match status" value="6"/>
</dbReference>
<dbReference type="PROSITE" id="PS00108">
    <property type="entry name" value="PROTEIN_KINASE_ST"/>
    <property type="match status" value="1"/>
</dbReference>
<dbReference type="Gene3D" id="3.30.200.20">
    <property type="entry name" value="Phosphorylase Kinase, domain 1"/>
    <property type="match status" value="1"/>
</dbReference>
<dbReference type="GO" id="GO:0004674">
    <property type="term" value="F:protein serine/threonine kinase activity"/>
    <property type="evidence" value="ECO:0007669"/>
    <property type="project" value="UniProtKB-EC"/>
</dbReference>
<keyword evidence="1" id="KW-0677">Repeat</keyword>
<evidence type="ECO:0000256" key="2">
    <source>
        <dbReference type="SAM" id="MobiDB-lite"/>
    </source>
</evidence>
<protein>
    <submittedName>
        <fullName evidence="5">Serine/threonine-protein kinase pknF</fullName>
        <ecNumber evidence="5">2.7.11.1</ecNumber>
    </submittedName>
</protein>
<keyword evidence="5" id="KW-0808">Transferase</keyword>
<feature type="region of interest" description="Disordered" evidence="2">
    <location>
        <begin position="293"/>
        <end position="401"/>
    </location>
</feature>
<evidence type="ECO:0000256" key="1">
    <source>
        <dbReference type="ARBA" id="ARBA00022737"/>
    </source>
</evidence>
<dbReference type="InterPro" id="IPR051210">
    <property type="entry name" value="Ub_ligase/GEF_domain"/>
</dbReference>
<dbReference type="Gene3D" id="1.10.510.10">
    <property type="entry name" value="Transferase(Phosphotransferase) domain 1"/>
    <property type="match status" value="1"/>
</dbReference>
<dbReference type="InterPro" id="IPR000408">
    <property type="entry name" value="Reg_chr_condens"/>
</dbReference>
<dbReference type="PROSITE" id="PS50012">
    <property type="entry name" value="RCC1_3"/>
    <property type="match status" value="7"/>
</dbReference>
<feature type="transmembrane region" description="Helical" evidence="3">
    <location>
        <begin position="407"/>
        <end position="430"/>
    </location>
</feature>
<dbReference type="GeneID" id="60751480"/>
<keyword evidence="3" id="KW-0812">Transmembrane</keyword>
<dbReference type="SUPFAM" id="SSF50985">
    <property type="entry name" value="RCC1/BLIP-II"/>
    <property type="match status" value="1"/>
</dbReference>
<keyword evidence="5" id="KW-0418">Kinase</keyword>
<organism evidence="5 6">
    <name type="scientific">Gordonia paraffinivorans</name>
    <dbReference type="NCBI Taxonomy" id="175628"/>
    <lineage>
        <taxon>Bacteria</taxon>
        <taxon>Bacillati</taxon>
        <taxon>Actinomycetota</taxon>
        <taxon>Actinomycetes</taxon>
        <taxon>Mycobacteriales</taxon>
        <taxon>Gordoniaceae</taxon>
        <taxon>Gordonia</taxon>
    </lineage>
</organism>
<dbReference type="PROSITE" id="PS50011">
    <property type="entry name" value="PROTEIN_KINASE_DOM"/>
    <property type="match status" value="1"/>
</dbReference>
<dbReference type="Pfam" id="PF00069">
    <property type="entry name" value="Pkinase"/>
    <property type="match status" value="1"/>
</dbReference>
<accession>A0ABD7V6G9</accession>
<dbReference type="RefSeq" id="WP_131735000.1">
    <property type="nucleotide sequence ID" value="NZ_CAACYD010000007.1"/>
</dbReference>
<sequence>MPLSPGTHIAGYRVISQLGAGGMGEVYLVENLQLERREALKVISSAVAAQPGFAQRFTNEAKTTAKLDHRSIITIYQYGIADGSPWFSMSYVDGKDLTEERLTPAEVADVVEQVADALDYAHRHHIVHRDIKPANILVTRDPATHAVDRALVLDFGIAKLAGSANLTGTHSFIGTVAFSAPETLEGADATPRSDQYSLACTAYALLAGQPPFVGPSEPSVMLGHIQRPVPPIGQLRGDLAHLDPVFQRALAKDPAARYPDCRSFAAALREAVEATASAGQTIAAPVSPPPVVGGAGVGSGAQQPFGRPFGGYTPPPAPAAAGPSGPGAMVNGPSGPQPVVNGPSGPGAVVNGPSGPQPTMAASGPQPAMGADVNRSGPQPLFDSQPGYAASQPVPTPTAPKKKRTGLIVAGVLGAVLVLVAGAIAGVAVLGGDDDPPPATVAQPLVSTNFGSSCAVVGGKVYCWGLNSTGQLGNGTVEPHARPEVVGGVADATMVAVGGYLTGDNSYVGTGCAITTTGEAYCWGNNNYGEVGDGTDGEPVEDAIRVRGLTDVKAISTGWGTTCAVVGTDAYCWGNNEYGQLGIGDATERTSRPQKVSGLGKVTDISTAYGTTCAVSDGSAYCWGNNDTGAIGDGSTKARSTPVKVDGLDDVTDIAVGGYHESAPDDDNDPSTNTSNYFQTTCAVAGGEAHCWGANRYGQLGDNTTDSRKTPTKVADLTDVTAISTDWGSTCAIAGTRAYCWGDDDRNQLGSNGGATRVPREIINIADVTSIATGNGTSCAMASESVYCWGFNRSGQVGDGSQGEGANRSSPTKLSI</sequence>
<dbReference type="InterPro" id="IPR000719">
    <property type="entry name" value="Prot_kinase_dom"/>
</dbReference>
<dbReference type="CDD" id="cd14014">
    <property type="entry name" value="STKc_PknB_like"/>
    <property type="match status" value="1"/>
</dbReference>